<dbReference type="PANTHER" id="PTHR46734">
    <property type="entry name" value="TELOMERIC REPEAT-BINDING FACTOR 1 TERF1"/>
    <property type="match status" value="1"/>
</dbReference>
<dbReference type="InterPro" id="IPR009057">
    <property type="entry name" value="Homeodomain-like_sf"/>
</dbReference>
<comment type="caution">
    <text evidence="3">The sequence shown here is derived from an EMBL/GenBank/DDBJ whole genome shotgun (WGS) entry which is preliminary data.</text>
</comment>
<accession>A0A9W7APT6</accession>
<feature type="domain" description="Myb-like" evidence="2">
    <location>
        <begin position="150"/>
        <end position="202"/>
    </location>
</feature>
<dbReference type="AlphaFoldDB" id="A0A9W7APT6"/>
<dbReference type="InterPro" id="IPR001005">
    <property type="entry name" value="SANT/Myb"/>
</dbReference>
<dbReference type="SMART" id="SM00717">
    <property type="entry name" value="SANT"/>
    <property type="match status" value="2"/>
</dbReference>
<organism evidence="3 4">
    <name type="scientific">Triparma strigata</name>
    <dbReference type="NCBI Taxonomy" id="1606541"/>
    <lineage>
        <taxon>Eukaryota</taxon>
        <taxon>Sar</taxon>
        <taxon>Stramenopiles</taxon>
        <taxon>Ochrophyta</taxon>
        <taxon>Bolidophyceae</taxon>
        <taxon>Parmales</taxon>
        <taxon>Triparmaceae</taxon>
        <taxon>Triparma</taxon>
    </lineage>
</organism>
<feature type="domain" description="Myb-like" evidence="2">
    <location>
        <begin position="85"/>
        <end position="137"/>
    </location>
</feature>
<dbReference type="Gene3D" id="1.10.10.60">
    <property type="entry name" value="Homeodomain-like"/>
    <property type="match status" value="2"/>
</dbReference>
<proteinExistence type="predicted"/>
<keyword evidence="1" id="KW-0539">Nucleus</keyword>
<keyword evidence="4" id="KW-1185">Reference proteome</keyword>
<protein>
    <recommendedName>
        <fullName evidence="2">Myb-like domain-containing protein</fullName>
    </recommendedName>
</protein>
<evidence type="ECO:0000259" key="2">
    <source>
        <dbReference type="SMART" id="SM00717"/>
    </source>
</evidence>
<dbReference type="SUPFAM" id="SSF46689">
    <property type="entry name" value="Homeodomain-like"/>
    <property type="match status" value="2"/>
</dbReference>
<gene>
    <name evidence="3" type="ORF">TrST_g2266</name>
</gene>
<dbReference type="EMBL" id="BRXY01000179">
    <property type="protein sequence ID" value="GMH74461.1"/>
    <property type="molecule type" value="Genomic_DNA"/>
</dbReference>
<dbReference type="OrthoDB" id="608866at2759"/>
<dbReference type="PANTHER" id="PTHR46734:SF1">
    <property type="entry name" value="TELOMERIC REPEAT-BINDING FACTOR 1"/>
    <property type="match status" value="1"/>
</dbReference>
<dbReference type="Pfam" id="PF13921">
    <property type="entry name" value="Myb_DNA-bind_6"/>
    <property type="match status" value="1"/>
</dbReference>
<name>A0A9W7APT6_9STRA</name>
<dbReference type="CDD" id="cd00167">
    <property type="entry name" value="SANT"/>
    <property type="match status" value="1"/>
</dbReference>
<evidence type="ECO:0000313" key="3">
    <source>
        <dbReference type="EMBL" id="GMH74461.1"/>
    </source>
</evidence>
<evidence type="ECO:0000256" key="1">
    <source>
        <dbReference type="ARBA" id="ARBA00023242"/>
    </source>
</evidence>
<evidence type="ECO:0000313" key="4">
    <source>
        <dbReference type="Proteomes" id="UP001165085"/>
    </source>
</evidence>
<dbReference type="InterPro" id="IPR052450">
    <property type="entry name" value="TRBD-Containing_Protein"/>
</dbReference>
<dbReference type="Proteomes" id="UP001165085">
    <property type="component" value="Unassembled WGS sequence"/>
</dbReference>
<reference evidence="4" key="1">
    <citation type="journal article" date="2023" name="Commun. Biol.">
        <title>Genome analysis of Parmales, the sister group of diatoms, reveals the evolutionary specialization of diatoms from phago-mixotrophs to photoautotrophs.</title>
        <authorList>
            <person name="Ban H."/>
            <person name="Sato S."/>
            <person name="Yoshikawa S."/>
            <person name="Yamada K."/>
            <person name="Nakamura Y."/>
            <person name="Ichinomiya M."/>
            <person name="Sato N."/>
            <person name="Blanc-Mathieu R."/>
            <person name="Endo H."/>
            <person name="Kuwata A."/>
            <person name="Ogata H."/>
        </authorList>
    </citation>
    <scope>NUCLEOTIDE SEQUENCE [LARGE SCALE GENOMIC DNA]</scope>
    <source>
        <strain evidence="4">NIES 3701</strain>
    </source>
</reference>
<sequence length="206" mass="23449">MNAVKQEEESNIIDIDVKVEYLMVIKREEGYFDETNEEEGGVGRDDVGGGEVVVKKEEVEEVVGVKRKTEEETEPRKMKKKHGGRGFAWTAGEDEALLKGAGKYGLDWKRIRKDNGKVLADRTPQALYHRLCTKYAENYAAARAATPRKQGILWTSEEDAALKRGMKEHGRDWDKIRTSEQDILGDRTLAAMQQRDVIIRNGRLKK</sequence>